<accession>A0AAV6QZX1</accession>
<dbReference type="EMBL" id="JAGKHQ010000015">
    <property type="protein sequence ID" value="KAG7497820.1"/>
    <property type="molecule type" value="Genomic_DNA"/>
</dbReference>
<comment type="caution">
    <text evidence="1">The sequence shown here is derived from an EMBL/GenBank/DDBJ whole genome shotgun (WGS) entry which is preliminary data.</text>
</comment>
<dbReference type="AlphaFoldDB" id="A0AAV6QZX1"/>
<protein>
    <submittedName>
        <fullName evidence="1">Uncharacterized protein</fullName>
    </submittedName>
</protein>
<proteinExistence type="predicted"/>
<keyword evidence="2" id="KW-1185">Reference proteome</keyword>
<sequence>MNSCSPSPFHDLSYMTDTKPDMRFAFTRSHQRHQRNTAVSINVYVHMSCVKGEAVFIERIEPIQSVLAENQYFTKFQ</sequence>
<dbReference type="Proteomes" id="UP000693946">
    <property type="component" value="Linkage Group LG3"/>
</dbReference>
<organism evidence="1 2">
    <name type="scientific">Solea senegalensis</name>
    <name type="common">Senegalese sole</name>
    <dbReference type="NCBI Taxonomy" id="28829"/>
    <lineage>
        <taxon>Eukaryota</taxon>
        <taxon>Metazoa</taxon>
        <taxon>Chordata</taxon>
        <taxon>Craniata</taxon>
        <taxon>Vertebrata</taxon>
        <taxon>Euteleostomi</taxon>
        <taxon>Actinopterygii</taxon>
        <taxon>Neopterygii</taxon>
        <taxon>Teleostei</taxon>
        <taxon>Neoteleostei</taxon>
        <taxon>Acanthomorphata</taxon>
        <taxon>Carangaria</taxon>
        <taxon>Pleuronectiformes</taxon>
        <taxon>Pleuronectoidei</taxon>
        <taxon>Soleidae</taxon>
        <taxon>Solea</taxon>
    </lineage>
</organism>
<reference evidence="1 2" key="1">
    <citation type="journal article" date="2021" name="Sci. Rep.">
        <title>Chromosome anchoring in Senegalese sole (Solea senegalensis) reveals sex-associated markers and genome rearrangements in flatfish.</title>
        <authorList>
            <person name="Guerrero-Cozar I."/>
            <person name="Gomez-Garrido J."/>
            <person name="Berbel C."/>
            <person name="Martinez-Blanch J.F."/>
            <person name="Alioto T."/>
            <person name="Claros M.G."/>
            <person name="Gagnaire P.A."/>
            <person name="Manchado M."/>
        </authorList>
    </citation>
    <scope>NUCLEOTIDE SEQUENCE [LARGE SCALE GENOMIC DNA]</scope>
    <source>
        <strain evidence="1">Sse05_10M</strain>
    </source>
</reference>
<name>A0AAV6QZX1_SOLSE</name>
<gene>
    <name evidence="1" type="ORF">JOB18_044294</name>
</gene>
<evidence type="ECO:0000313" key="2">
    <source>
        <dbReference type="Proteomes" id="UP000693946"/>
    </source>
</evidence>
<evidence type="ECO:0000313" key="1">
    <source>
        <dbReference type="EMBL" id="KAG7497820.1"/>
    </source>
</evidence>